<name>A0ABW2ZSZ0_9MICO</name>
<gene>
    <name evidence="8" type="ORF">ACFQZV_10185</name>
</gene>
<comment type="caution">
    <text evidence="8">The sequence shown here is derived from an EMBL/GenBank/DDBJ whole genome shotgun (WGS) entry which is preliminary data.</text>
</comment>
<feature type="transmembrane region" description="Helical" evidence="7">
    <location>
        <begin position="48"/>
        <end position="69"/>
    </location>
</feature>
<dbReference type="Proteomes" id="UP001597042">
    <property type="component" value="Unassembled WGS sequence"/>
</dbReference>
<dbReference type="EMBL" id="JBHTIM010000001">
    <property type="protein sequence ID" value="MFD0781658.1"/>
    <property type="molecule type" value="Genomic_DNA"/>
</dbReference>
<feature type="transmembrane region" description="Helical" evidence="7">
    <location>
        <begin position="266"/>
        <end position="291"/>
    </location>
</feature>
<evidence type="ECO:0000256" key="6">
    <source>
        <dbReference type="SAM" id="MobiDB-lite"/>
    </source>
</evidence>
<evidence type="ECO:0000256" key="4">
    <source>
        <dbReference type="ARBA" id="ARBA00022989"/>
    </source>
</evidence>
<evidence type="ECO:0000256" key="5">
    <source>
        <dbReference type="ARBA" id="ARBA00023136"/>
    </source>
</evidence>
<dbReference type="RefSeq" id="WP_378749176.1">
    <property type="nucleotide sequence ID" value="NZ_JBHSSV010000001.1"/>
</dbReference>
<dbReference type="PANTHER" id="PTHR30482:SF17">
    <property type="entry name" value="ABC TRANSPORTER ATP-BINDING PROTEIN"/>
    <property type="match status" value="1"/>
</dbReference>
<feature type="transmembrane region" description="Helical" evidence="7">
    <location>
        <begin position="22"/>
        <end position="42"/>
    </location>
</feature>
<evidence type="ECO:0000313" key="8">
    <source>
        <dbReference type="EMBL" id="MFD0781658.1"/>
    </source>
</evidence>
<dbReference type="Pfam" id="PF02653">
    <property type="entry name" value="BPD_transp_2"/>
    <property type="match status" value="1"/>
</dbReference>
<dbReference type="CDD" id="cd06581">
    <property type="entry name" value="TM_PBP1_LivM_like"/>
    <property type="match status" value="1"/>
</dbReference>
<protein>
    <submittedName>
        <fullName evidence="8">Branched-chain amino acid ABC transporter permease</fullName>
    </submittedName>
</protein>
<keyword evidence="2" id="KW-1003">Cell membrane</keyword>
<feature type="transmembrane region" description="Helical" evidence="7">
    <location>
        <begin position="102"/>
        <end position="122"/>
    </location>
</feature>
<dbReference type="PANTHER" id="PTHR30482">
    <property type="entry name" value="HIGH-AFFINITY BRANCHED-CHAIN AMINO ACID TRANSPORT SYSTEM PERMEASE"/>
    <property type="match status" value="1"/>
</dbReference>
<evidence type="ECO:0000313" key="9">
    <source>
        <dbReference type="Proteomes" id="UP001597042"/>
    </source>
</evidence>
<organism evidence="8 9">
    <name type="scientific">Microbacterium koreense</name>
    <dbReference type="NCBI Taxonomy" id="323761"/>
    <lineage>
        <taxon>Bacteria</taxon>
        <taxon>Bacillati</taxon>
        <taxon>Actinomycetota</taxon>
        <taxon>Actinomycetes</taxon>
        <taxon>Micrococcales</taxon>
        <taxon>Microbacteriaceae</taxon>
        <taxon>Microbacterium</taxon>
    </lineage>
</organism>
<feature type="transmembrane region" description="Helical" evidence="7">
    <location>
        <begin position="129"/>
        <end position="147"/>
    </location>
</feature>
<feature type="transmembrane region" description="Helical" evidence="7">
    <location>
        <begin position="303"/>
        <end position="325"/>
    </location>
</feature>
<evidence type="ECO:0000256" key="3">
    <source>
        <dbReference type="ARBA" id="ARBA00022692"/>
    </source>
</evidence>
<proteinExistence type="predicted"/>
<feature type="transmembrane region" description="Helical" evidence="7">
    <location>
        <begin position="224"/>
        <end position="246"/>
    </location>
</feature>
<comment type="subcellular location">
    <subcellularLocation>
        <location evidence="1">Cell membrane</location>
        <topology evidence="1">Multi-pass membrane protein</topology>
    </subcellularLocation>
</comment>
<keyword evidence="5 7" id="KW-0472">Membrane</keyword>
<dbReference type="InterPro" id="IPR001851">
    <property type="entry name" value="ABC_transp_permease"/>
</dbReference>
<feature type="transmembrane region" description="Helical" evidence="7">
    <location>
        <begin position="76"/>
        <end position="96"/>
    </location>
</feature>
<dbReference type="InterPro" id="IPR043428">
    <property type="entry name" value="LivM-like"/>
</dbReference>
<evidence type="ECO:0000256" key="2">
    <source>
        <dbReference type="ARBA" id="ARBA00022475"/>
    </source>
</evidence>
<reference evidence="9" key="1">
    <citation type="journal article" date="2019" name="Int. J. Syst. Evol. Microbiol.">
        <title>The Global Catalogue of Microorganisms (GCM) 10K type strain sequencing project: providing services to taxonomists for standard genome sequencing and annotation.</title>
        <authorList>
            <consortium name="The Broad Institute Genomics Platform"/>
            <consortium name="The Broad Institute Genome Sequencing Center for Infectious Disease"/>
            <person name="Wu L."/>
            <person name="Ma J."/>
        </authorList>
    </citation>
    <scope>NUCLEOTIDE SEQUENCE [LARGE SCALE GENOMIC DNA]</scope>
    <source>
        <strain evidence="9">CCUG 50754</strain>
    </source>
</reference>
<accession>A0ABW2ZSZ0</accession>
<keyword evidence="3 7" id="KW-0812">Transmembrane</keyword>
<evidence type="ECO:0000256" key="1">
    <source>
        <dbReference type="ARBA" id="ARBA00004651"/>
    </source>
</evidence>
<sequence length="364" mass="39210">MTGDKNAFDALRTPPRTGAMKWVPLALIAAVILFALIFPFIVDRPRFWLPNIGVRTFWLGIIAMSLVFLNRYVGLLSLAQVTIAGACAYGVGYMMVTLEQPFVVASLVGIVVGTGLSTLIALIAARTRAIYFLMITLAMGQVFYSWASQSIEITNARRGLAPVIRPDLGIVDLSDIQSFYYFALIVAVLCYLMCRLVAGSTFGIALQGVRDSPDRMKALGYNVFGYRVAAITFAGFIASIGGVLLVMDRGQVDPDVVSLGSTLDVLVVAVIGGIGSLGGVFAGGLVVTLLANFAQNFTERYMTLTGLVFILVLLFAPAGLAGVGAQVRRWLDRRRKRESSDTPPQNPPMADRPEETAIAEGKQQ</sequence>
<evidence type="ECO:0000256" key="7">
    <source>
        <dbReference type="SAM" id="Phobius"/>
    </source>
</evidence>
<feature type="region of interest" description="Disordered" evidence="6">
    <location>
        <begin position="333"/>
        <end position="364"/>
    </location>
</feature>
<keyword evidence="9" id="KW-1185">Reference proteome</keyword>
<keyword evidence="4 7" id="KW-1133">Transmembrane helix</keyword>
<feature type="transmembrane region" description="Helical" evidence="7">
    <location>
        <begin position="179"/>
        <end position="204"/>
    </location>
</feature>